<evidence type="ECO:0000256" key="1">
    <source>
        <dbReference type="ARBA" id="ARBA00004442"/>
    </source>
</evidence>
<dbReference type="RefSeq" id="WP_111629959.1">
    <property type="nucleotide sequence ID" value="NZ_QLMC01000005.1"/>
</dbReference>
<dbReference type="Gene3D" id="1.25.40.390">
    <property type="match status" value="1"/>
</dbReference>
<dbReference type="PROSITE" id="PS51257">
    <property type="entry name" value="PROKAR_LIPOPROTEIN"/>
    <property type="match status" value="1"/>
</dbReference>
<name>A0A327WPV6_LARAB</name>
<protein>
    <submittedName>
        <fullName evidence="8">Putative outer membrane starch-binding protein</fullName>
    </submittedName>
</protein>
<dbReference type="InterPro" id="IPR033985">
    <property type="entry name" value="SusD-like_N"/>
</dbReference>
<dbReference type="SUPFAM" id="SSF48452">
    <property type="entry name" value="TPR-like"/>
    <property type="match status" value="1"/>
</dbReference>
<keyword evidence="3" id="KW-0732">Signal</keyword>
<evidence type="ECO:0000256" key="2">
    <source>
        <dbReference type="ARBA" id="ARBA00006275"/>
    </source>
</evidence>
<evidence type="ECO:0000259" key="7">
    <source>
        <dbReference type="Pfam" id="PF14322"/>
    </source>
</evidence>
<evidence type="ECO:0000256" key="3">
    <source>
        <dbReference type="ARBA" id="ARBA00022729"/>
    </source>
</evidence>
<dbReference type="Pfam" id="PF14322">
    <property type="entry name" value="SusD-like_3"/>
    <property type="match status" value="1"/>
</dbReference>
<reference evidence="8 9" key="1">
    <citation type="submission" date="2018-06" db="EMBL/GenBank/DDBJ databases">
        <title>Genomic Encyclopedia of Archaeal and Bacterial Type Strains, Phase II (KMG-II): from individual species to whole genera.</title>
        <authorList>
            <person name="Goeker M."/>
        </authorList>
    </citation>
    <scope>NUCLEOTIDE SEQUENCE [LARGE SCALE GENOMIC DNA]</scope>
    <source>
        <strain evidence="8 9">DSM 21851</strain>
    </source>
</reference>
<keyword evidence="4" id="KW-0472">Membrane</keyword>
<dbReference type="CDD" id="cd08977">
    <property type="entry name" value="SusD"/>
    <property type="match status" value="1"/>
</dbReference>
<dbReference type="Proteomes" id="UP000248790">
    <property type="component" value="Unassembled WGS sequence"/>
</dbReference>
<organism evidence="8 9">
    <name type="scientific">Larkinella arboricola</name>
    <dbReference type="NCBI Taxonomy" id="643671"/>
    <lineage>
        <taxon>Bacteria</taxon>
        <taxon>Pseudomonadati</taxon>
        <taxon>Bacteroidota</taxon>
        <taxon>Cytophagia</taxon>
        <taxon>Cytophagales</taxon>
        <taxon>Spirosomataceae</taxon>
        <taxon>Larkinella</taxon>
    </lineage>
</organism>
<comment type="similarity">
    <text evidence="2">Belongs to the SusD family.</text>
</comment>
<dbReference type="EMBL" id="QLMC01000005">
    <property type="protein sequence ID" value="RAJ94026.1"/>
    <property type="molecule type" value="Genomic_DNA"/>
</dbReference>
<gene>
    <name evidence="8" type="ORF">LX87_03910</name>
</gene>
<sequence>MYKFIKTSVVGLLLLLTTACERELLETIPNDRLSVELFWKTEQDAILATNAVYTYLEGTGLFSWDGMTDIGHTNQSFATEALIEKGQTDALNSKVLTEWTNAYKGIRAANSFFKNVDQIQAQNPNTISRLKGEVKVLRAYLYLKLVSLYGEVPLITDEISLEESRQVKRVPAAQIWDFIAAELTEAAPLLPVTQEQKGRITKGAALGLKARALLYAGRYQGAAEAAKEVMDLNAYSLHPAYQKLFSYEAENNGEILLDKQFIKDTYNNNIFATMAPYSQQASTNTFVPTKNLVDAYTMNNGKEITDPASGFDPKNPYLNRDPRLKYSIYVPGEKLPDGKIFNSVPGSGTADAVGYSYITTTTGFTVKKYINAEDLAQPANGGINIILMRYAEVLLTYAEAKIELNQLDKTVLDAINLVRQRADVAMPPITDLSSQAALRKIVRRERLVELAFEGLRYFDLRRWRIAEEVMPGKVYGMTYVENGTLKTVEAPAFERSFNKNRDYLWPIPQKERDLNPGLTQNPNW</sequence>
<keyword evidence="5" id="KW-0998">Cell outer membrane</keyword>
<comment type="subcellular location">
    <subcellularLocation>
        <location evidence="1">Cell outer membrane</location>
    </subcellularLocation>
</comment>
<accession>A0A327WPV6</accession>
<evidence type="ECO:0000313" key="9">
    <source>
        <dbReference type="Proteomes" id="UP000248790"/>
    </source>
</evidence>
<evidence type="ECO:0000313" key="8">
    <source>
        <dbReference type="EMBL" id="RAJ94026.1"/>
    </source>
</evidence>
<proteinExistence type="inferred from homology"/>
<dbReference type="GO" id="GO:0009279">
    <property type="term" value="C:cell outer membrane"/>
    <property type="evidence" value="ECO:0007669"/>
    <property type="project" value="UniProtKB-SubCell"/>
</dbReference>
<keyword evidence="9" id="KW-1185">Reference proteome</keyword>
<comment type="caution">
    <text evidence="8">The sequence shown here is derived from an EMBL/GenBank/DDBJ whole genome shotgun (WGS) entry which is preliminary data.</text>
</comment>
<dbReference type="InterPro" id="IPR012944">
    <property type="entry name" value="SusD_RagB_dom"/>
</dbReference>
<feature type="domain" description="SusD-like N-terminal" evidence="7">
    <location>
        <begin position="86"/>
        <end position="212"/>
    </location>
</feature>
<dbReference type="AlphaFoldDB" id="A0A327WPV6"/>
<dbReference type="InterPro" id="IPR011990">
    <property type="entry name" value="TPR-like_helical_dom_sf"/>
</dbReference>
<feature type="domain" description="RagB/SusD" evidence="6">
    <location>
        <begin position="255"/>
        <end position="524"/>
    </location>
</feature>
<evidence type="ECO:0000256" key="5">
    <source>
        <dbReference type="ARBA" id="ARBA00023237"/>
    </source>
</evidence>
<evidence type="ECO:0000259" key="6">
    <source>
        <dbReference type="Pfam" id="PF07980"/>
    </source>
</evidence>
<evidence type="ECO:0000256" key="4">
    <source>
        <dbReference type="ARBA" id="ARBA00023136"/>
    </source>
</evidence>
<dbReference type="OrthoDB" id="5694214at2"/>
<dbReference type="Pfam" id="PF07980">
    <property type="entry name" value="SusD_RagB"/>
    <property type="match status" value="1"/>
</dbReference>